<dbReference type="PANTHER" id="PTHR13774">
    <property type="entry name" value="PHENAZINE BIOSYNTHESIS PROTEIN"/>
    <property type="match status" value="1"/>
</dbReference>
<dbReference type="RefSeq" id="WP_097063043.1">
    <property type="nucleotide sequence ID" value="NZ_OBMI01000001.1"/>
</dbReference>
<dbReference type="AlphaFoldDB" id="A0A285QH54"/>
<proteinExistence type="inferred from homology"/>
<gene>
    <name evidence="4" type="ORF">SAMN06297144_1245</name>
</gene>
<keyword evidence="5" id="KW-1185">Reference proteome</keyword>
<evidence type="ECO:0000313" key="4">
    <source>
        <dbReference type="EMBL" id="SOB80804.1"/>
    </source>
</evidence>
<feature type="active site" evidence="3">
    <location>
        <position position="46"/>
    </location>
</feature>
<dbReference type="GO" id="GO:0005737">
    <property type="term" value="C:cytoplasm"/>
    <property type="evidence" value="ECO:0007669"/>
    <property type="project" value="TreeGrafter"/>
</dbReference>
<dbReference type="Gene3D" id="3.10.310.10">
    <property type="entry name" value="Diaminopimelate Epimerase, Chain A, domain 1"/>
    <property type="match status" value="2"/>
</dbReference>
<dbReference type="PANTHER" id="PTHR13774:SF17">
    <property type="entry name" value="PHENAZINE BIOSYNTHESIS-LIKE DOMAIN-CONTAINING PROTEIN"/>
    <property type="match status" value="1"/>
</dbReference>
<protein>
    <submittedName>
        <fullName evidence="4">Phenazine biosynthesis protein PhzF family</fullName>
    </submittedName>
</protein>
<dbReference type="EMBL" id="OBMI01000001">
    <property type="protein sequence ID" value="SOB80804.1"/>
    <property type="molecule type" value="Genomic_DNA"/>
</dbReference>
<evidence type="ECO:0000256" key="1">
    <source>
        <dbReference type="ARBA" id="ARBA00008270"/>
    </source>
</evidence>
<dbReference type="PIRSF" id="PIRSF016184">
    <property type="entry name" value="PhzC_PhzF"/>
    <property type="match status" value="1"/>
</dbReference>
<evidence type="ECO:0000313" key="5">
    <source>
        <dbReference type="Proteomes" id="UP000219494"/>
    </source>
</evidence>
<evidence type="ECO:0000256" key="3">
    <source>
        <dbReference type="PIRSR" id="PIRSR016184-1"/>
    </source>
</evidence>
<dbReference type="Pfam" id="PF02567">
    <property type="entry name" value="PhzC-PhzF"/>
    <property type="match status" value="1"/>
</dbReference>
<keyword evidence="2" id="KW-0413">Isomerase</keyword>
<dbReference type="NCBIfam" id="TIGR00654">
    <property type="entry name" value="PhzF_family"/>
    <property type="match status" value="1"/>
</dbReference>
<dbReference type="InterPro" id="IPR003719">
    <property type="entry name" value="Phenazine_PhzF-like"/>
</dbReference>
<organism evidence="4 5">
    <name type="scientific">Sphingomonas guangdongensis</name>
    <dbReference type="NCBI Taxonomy" id="1141890"/>
    <lineage>
        <taxon>Bacteria</taxon>
        <taxon>Pseudomonadati</taxon>
        <taxon>Pseudomonadota</taxon>
        <taxon>Alphaproteobacteria</taxon>
        <taxon>Sphingomonadales</taxon>
        <taxon>Sphingomonadaceae</taxon>
        <taxon>Sphingomonas</taxon>
    </lineage>
</organism>
<sequence length="269" mass="28607">MTIPFVQIDAFADRPFTGNPAAVMPLTAWLDDDVLQRIAQENNLSETAFLVPIAGSEDDGGDGADFELRWFTPAAEVALCGHATLASGHYVLSADPPRDRVQFRTRRAGVLEVAREGSGYAMALPAWRPQPADLPEIVAALGVTPVETLWYDTGYALVVVVGEAAVRAAAPDGRAVAALGPYVLIVAAQGETADVVSRVFTHAFDIPEDPVTGSAHAVMVPYFAEKLGRTRFTAYQASARGGHVGCELAGERVILRGDCVTVIEGSFRL</sequence>
<accession>A0A285QH54</accession>
<reference evidence="4 5" key="1">
    <citation type="submission" date="2017-07" db="EMBL/GenBank/DDBJ databases">
        <authorList>
            <person name="Sun Z.S."/>
            <person name="Albrecht U."/>
            <person name="Echele G."/>
            <person name="Lee C.C."/>
        </authorList>
    </citation>
    <scope>NUCLEOTIDE SEQUENCE [LARGE SCALE GENOMIC DNA]</scope>
    <source>
        <strain evidence="4 5">CGMCC 1.12672</strain>
    </source>
</reference>
<dbReference type="GO" id="GO:0016853">
    <property type="term" value="F:isomerase activity"/>
    <property type="evidence" value="ECO:0007669"/>
    <property type="project" value="UniProtKB-KW"/>
</dbReference>
<evidence type="ECO:0000256" key="2">
    <source>
        <dbReference type="ARBA" id="ARBA00023235"/>
    </source>
</evidence>
<dbReference type="SUPFAM" id="SSF54506">
    <property type="entry name" value="Diaminopimelate epimerase-like"/>
    <property type="match status" value="1"/>
</dbReference>
<dbReference type="OrthoDB" id="9788221at2"/>
<dbReference type="Proteomes" id="UP000219494">
    <property type="component" value="Unassembled WGS sequence"/>
</dbReference>
<comment type="similarity">
    <text evidence="1">Belongs to the PhzF family.</text>
</comment>
<name>A0A285QH54_9SPHN</name>